<dbReference type="PANTHER" id="PTHR30204:SF98">
    <property type="entry name" value="HTH-TYPE TRANSCRIPTIONAL REGULATOR ADHR"/>
    <property type="match status" value="1"/>
</dbReference>
<dbReference type="InterPro" id="IPR047057">
    <property type="entry name" value="MerR_fam"/>
</dbReference>
<gene>
    <name evidence="3" type="ORF">ACFPFM_31670</name>
</gene>
<reference evidence="4" key="1">
    <citation type="journal article" date="2019" name="Int. J. Syst. Evol. Microbiol.">
        <title>The Global Catalogue of Microorganisms (GCM) 10K type strain sequencing project: providing services to taxonomists for standard genome sequencing and annotation.</title>
        <authorList>
            <consortium name="The Broad Institute Genomics Platform"/>
            <consortium name="The Broad Institute Genome Sequencing Center for Infectious Disease"/>
            <person name="Wu L."/>
            <person name="Ma J."/>
        </authorList>
    </citation>
    <scope>NUCLEOTIDE SEQUENCE [LARGE SCALE GENOMIC DNA]</scope>
    <source>
        <strain evidence="4">KCTC 12848</strain>
    </source>
</reference>
<dbReference type="InterPro" id="IPR000551">
    <property type="entry name" value="MerR-type_HTH_dom"/>
</dbReference>
<dbReference type="RefSeq" id="WP_344037757.1">
    <property type="nucleotide sequence ID" value="NZ_BAAAKE010000008.1"/>
</dbReference>
<name>A0ABV9Y6J6_9PSEU</name>
<dbReference type="SMART" id="SM00422">
    <property type="entry name" value="HTH_MERR"/>
    <property type="match status" value="1"/>
</dbReference>
<evidence type="ECO:0000313" key="3">
    <source>
        <dbReference type="EMBL" id="MFC5058295.1"/>
    </source>
</evidence>
<keyword evidence="4" id="KW-1185">Reference proteome</keyword>
<keyword evidence="1" id="KW-0238">DNA-binding</keyword>
<dbReference type="CDD" id="cd04780">
    <property type="entry name" value="HTH_MerR-like_sg5"/>
    <property type="match status" value="1"/>
</dbReference>
<evidence type="ECO:0000259" key="2">
    <source>
        <dbReference type="PROSITE" id="PS50937"/>
    </source>
</evidence>
<comment type="caution">
    <text evidence="3">The sequence shown here is derived from an EMBL/GenBank/DDBJ whole genome shotgun (WGS) entry which is preliminary data.</text>
</comment>
<dbReference type="Pfam" id="PF13411">
    <property type="entry name" value="MerR_1"/>
    <property type="match status" value="1"/>
</dbReference>
<protein>
    <submittedName>
        <fullName evidence="3">MerR family transcriptional regulator</fullName>
    </submittedName>
</protein>
<dbReference type="InterPro" id="IPR009061">
    <property type="entry name" value="DNA-bd_dom_put_sf"/>
</dbReference>
<dbReference type="EMBL" id="JBHSJB010000031">
    <property type="protein sequence ID" value="MFC5058295.1"/>
    <property type="molecule type" value="Genomic_DNA"/>
</dbReference>
<dbReference type="Proteomes" id="UP001595833">
    <property type="component" value="Unassembled WGS sequence"/>
</dbReference>
<dbReference type="Gene3D" id="1.10.1660.10">
    <property type="match status" value="1"/>
</dbReference>
<organism evidence="3 4">
    <name type="scientific">Saccharothrix xinjiangensis</name>
    <dbReference type="NCBI Taxonomy" id="204798"/>
    <lineage>
        <taxon>Bacteria</taxon>
        <taxon>Bacillati</taxon>
        <taxon>Actinomycetota</taxon>
        <taxon>Actinomycetes</taxon>
        <taxon>Pseudonocardiales</taxon>
        <taxon>Pseudonocardiaceae</taxon>
        <taxon>Saccharothrix</taxon>
    </lineage>
</organism>
<dbReference type="PROSITE" id="PS50937">
    <property type="entry name" value="HTH_MERR_2"/>
    <property type="match status" value="1"/>
</dbReference>
<evidence type="ECO:0000313" key="4">
    <source>
        <dbReference type="Proteomes" id="UP001595833"/>
    </source>
</evidence>
<dbReference type="SUPFAM" id="SSF46955">
    <property type="entry name" value="Putative DNA-binding domain"/>
    <property type="match status" value="1"/>
</dbReference>
<feature type="domain" description="HTH merR-type" evidence="2">
    <location>
        <begin position="1"/>
        <end position="70"/>
    </location>
</feature>
<accession>A0ABV9Y6J6</accession>
<sequence>MRIAELSRRSGVSVPTIKFYLREGLLAPGEGTARNQASYGEAHERRLRLVRALVEVGGLSLAAVREVLAASDGDAVPDVLGRVRRQAVAADRGGADRGCADDAVARLITRRGWVVDAAHPAAQALAHVLATAALLGRDDFPALVDRCAAACEELAAAEAESLAGRWTGAGAAEDVVVGAVLGDAALTALRRLAQADATRRAFGGAG</sequence>
<evidence type="ECO:0000256" key="1">
    <source>
        <dbReference type="ARBA" id="ARBA00023125"/>
    </source>
</evidence>
<dbReference type="PANTHER" id="PTHR30204">
    <property type="entry name" value="REDOX-CYCLING DRUG-SENSING TRANSCRIPTIONAL ACTIVATOR SOXR"/>
    <property type="match status" value="1"/>
</dbReference>
<proteinExistence type="predicted"/>
<dbReference type="PRINTS" id="PR00040">
    <property type="entry name" value="HTHMERR"/>
</dbReference>